<feature type="repeat" description="Pumilio" evidence="4">
    <location>
        <begin position="448"/>
        <end position="487"/>
    </location>
</feature>
<dbReference type="OrthoDB" id="668540at2759"/>
<evidence type="ECO:0000256" key="1">
    <source>
        <dbReference type="ARBA" id="ARBA00022737"/>
    </source>
</evidence>
<name>A0A6G1DFJ3_9ORYZ</name>
<evidence type="ECO:0000256" key="3">
    <source>
        <dbReference type="ARBA" id="ARBA00058490"/>
    </source>
</evidence>
<feature type="repeat" description="Pumilio" evidence="4">
    <location>
        <begin position="560"/>
        <end position="595"/>
    </location>
</feature>
<protein>
    <recommendedName>
        <fullName evidence="6">PUM-HD domain-containing protein</fullName>
    </recommendedName>
</protein>
<dbReference type="GO" id="GO:0006417">
    <property type="term" value="P:regulation of translation"/>
    <property type="evidence" value="ECO:0007669"/>
    <property type="project" value="UniProtKB-KW"/>
</dbReference>
<dbReference type="Pfam" id="PF22493">
    <property type="entry name" value="PUF_NOP9"/>
    <property type="match status" value="1"/>
</dbReference>
<organism evidence="7 8">
    <name type="scientific">Oryza meyeriana var. granulata</name>
    <dbReference type="NCBI Taxonomy" id="110450"/>
    <lineage>
        <taxon>Eukaryota</taxon>
        <taxon>Viridiplantae</taxon>
        <taxon>Streptophyta</taxon>
        <taxon>Embryophyta</taxon>
        <taxon>Tracheophyta</taxon>
        <taxon>Spermatophyta</taxon>
        <taxon>Magnoliopsida</taxon>
        <taxon>Liliopsida</taxon>
        <taxon>Poales</taxon>
        <taxon>Poaceae</taxon>
        <taxon>BOP clade</taxon>
        <taxon>Oryzoideae</taxon>
        <taxon>Oryzeae</taxon>
        <taxon>Oryzinae</taxon>
        <taxon>Oryza</taxon>
        <taxon>Oryza meyeriana</taxon>
    </lineage>
</organism>
<dbReference type="SMART" id="SM00025">
    <property type="entry name" value="Pumilio"/>
    <property type="match status" value="8"/>
</dbReference>
<evidence type="ECO:0000259" key="6">
    <source>
        <dbReference type="PROSITE" id="PS50303"/>
    </source>
</evidence>
<feature type="repeat" description="Pumilio" evidence="4">
    <location>
        <begin position="412"/>
        <end position="447"/>
    </location>
</feature>
<dbReference type="InterPro" id="IPR016024">
    <property type="entry name" value="ARM-type_fold"/>
</dbReference>
<dbReference type="Pfam" id="PF00806">
    <property type="entry name" value="PUF"/>
    <property type="match status" value="1"/>
</dbReference>
<dbReference type="SUPFAM" id="SSF48371">
    <property type="entry name" value="ARM repeat"/>
    <property type="match status" value="1"/>
</dbReference>
<feature type="repeat" description="Pumilio" evidence="4">
    <location>
        <begin position="596"/>
        <end position="632"/>
    </location>
</feature>
<feature type="repeat" description="Pumilio" evidence="4">
    <location>
        <begin position="488"/>
        <end position="523"/>
    </location>
</feature>
<dbReference type="GO" id="GO:0005737">
    <property type="term" value="C:cytoplasm"/>
    <property type="evidence" value="ECO:0007669"/>
    <property type="project" value="TreeGrafter"/>
</dbReference>
<evidence type="ECO:0000256" key="2">
    <source>
        <dbReference type="ARBA" id="ARBA00022845"/>
    </source>
</evidence>
<dbReference type="InterPro" id="IPR033133">
    <property type="entry name" value="PUM-HD"/>
</dbReference>
<dbReference type="PANTHER" id="PTHR12537">
    <property type="entry name" value="RNA BINDING PROTEIN PUMILIO-RELATED"/>
    <property type="match status" value="1"/>
</dbReference>
<dbReference type="CDD" id="cd07920">
    <property type="entry name" value="Pumilio"/>
    <property type="match status" value="1"/>
</dbReference>
<comment type="function">
    <text evidence="3">Sequence-specific RNA-binding protein that regulates translation and mRNA stability by binding the 3'-UTR of target mRNAs.</text>
</comment>
<dbReference type="InterPro" id="IPR001313">
    <property type="entry name" value="Pumilio_RNA-bd_rpt"/>
</dbReference>
<feature type="region of interest" description="Disordered" evidence="5">
    <location>
        <begin position="81"/>
        <end position="128"/>
    </location>
</feature>
<accession>A0A6G1DFJ3</accession>
<dbReference type="Proteomes" id="UP000479710">
    <property type="component" value="Unassembled WGS sequence"/>
</dbReference>
<dbReference type="GO" id="GO:0003729">
    <property type="term" value="F:mRNA binding"/>
    <property type="evidence" value="ECO:0007669"/>
    <property type="project" value="TreeGrafter"/>
</dbReference>
<proteinExistence type="predicted"/>
<dbReference type="Gene3D" id="1.25.10.10">
    <property type="entry name" value="Leucine-rich Repeat Variant"/>
    <property type="match status" value="1"/>
</dbReference>
<dbReference type="InterPro" id="IPR011989">
    <property type="entry name" value="ARM-like"/>
</dbReference>
<sequence>MMCPTVGTAEEREREMESLLSEIPQVTAPHGQRGGGGGGGGGAAQAYAAQCYGLHGPARYHAYAGPGLRYGEDPYFPLVVNRRDDGGQQGGGRALHVPLSVGFSPSPASSTSAGSAPSPGSDPFIDGSPSPMVQAIDDTERLANQLDGLRVGDAPAANALAALMPQRSPSPAVKSVPLADVSAAHGEYNGYNFGSPAFSVHHDPVLAPDQAMAAGYVAPSQCFPVDVRLDGYGGFPTGMGTNVGSFMYTRTRNGSGIGWGQGFVHPDHARPVLLSGQSGAEHNWGYASTGQISLDARGRNLPKSPYEYSVPARDIGYMKGGFNQIEPFRREDSLIFDGRKNVPFLSRSNERRFQKYANNRSVELESPRMLRYENMVGVKGYIYFMAKDQNGCRFLQQKFEEGKDHADVIFEGIIDHIPELMANSFANYLVQKMLDVCDEEQRLRIIAVLTEDPVKLLRVSLNSHGTRAVQKLIETVKTRKQIVLIISALQPGFIHLVNDPNGNHVIQKCLKNFGAEENKFIFEAAATHCFQMAINRHGCCVLQSCISNAYGEYQVKLILQICTHGFHLAQDQFGNYVIQYVLDLKIPFANAQLASQFKESYVYLSKQKVGSNVVEKCLKVFPDDDKAAIILELISASHFEQLLQDPFANYVIHTALVHTRGHLRNALVDAILPHEEAIRTNPCCKRISKALSRR</sequence>
<keyword evidence="1" id="KW-0677">Repeat</keyword>
<dbReference type="AlphaFoldDB" id="A0A6G1DFJ3"/>
<dbReference type="InterPro" id="IPR033712">
    <property type="entry name" value="Pumilio_RNA-bd"/>
</dbReference>
<reference evidence="7 8" key="1">
    <citation type="submission" date="2019-11" db="EMBL/GenBank/DDBJ databases">
        <title>Whole genome sequence of Oryza granulata.</title>
        <authorList>
            <person name="Li W."/>
        </authorList>
    </citation>
    <scope>NUCLEOTIDE SEQUENCE [LARGE SCALE GENOMIC DNA]</scope>
    <source>
        <strain evidence="8">cv. Menghai</strain>
        <tissue evidence="7">Leaf</tissue>
    </source>
</reference>
<comment type="caution">
    <text evidence="7">The sequence shown here is derived from an EMBL/GenBank/DDBJ whole genome shotgun (WGS) entry which is preliminary data.</text>
</comment>
<evidence type="ECO:0000256" key="5">
    <source>
        <dbReference type="SAM" id="MobiDB-lite"/>
    </source>
</evidence>
<feature type="domain" description="PUM-HD" evidence="6">
    <location>
        <begin position="351"/>
        <end position="694"/>
    </location>
</feature>
<keyword evidence="2" id="KW-0810">Translation regulation</keyword>
<dbReference type="PROSITE" id="PS50303">
    <property type="entry name" value="PUM_HD"/>
    <property type="match status" value="1"/>
</dbReference>
<dbReference type="PROSITE" id="PS50302">
    <property type="entry name" value="PUM"/>
    <property type="match status" value="5"/>
</dbReference>
<dbReference type="PANTHER" id="PTHR12537:SF163">
    <property type="entry name" value="OS03G0191700 PROTEIN"/>
    <property type="match status" value="1"/>
</dbReference>
<gene>
    <name evidence="7" type="ORF">E2562_007969</name>
</gene>
<dbReference type="FunFam" id="1.25.10.10:FF:000237">
    <property type="entry name" value="Pumilio homolog 9"/>
    <property type="match status" value="1"/>
</dbReference>
<feature type="compositionally biased region" description="Low complexity" evidence="5">
    <location>
        <begin position="100"/>
        <end position="123"/>
    </location>
</feature>
<evidence type="ECO:0000313" key="8">
    <source>
        <dbReference type="Proteomes" id="UP000479710"/>
    </source>
</evidence>
<keyword evidence="8" id="KW-1185">Reference proteome</keyword>
<evidence type="ECO:0000256" key="4">
    <source>
        <dbReference type="PROSITE-ProRule" id="PRU00317"/>
    </source>
</evidence>
<evidence type="ECO:0000313" key="7">
    <source>
        <dbReference type="EMBL" id="KAF0911196.1"/>
    </source>
</evidence>
<dbReference type="EMBL" id="SPHZ02000006">
    <property type="protein sequence ID" value="KAF0911196.1"/>
    <property type="molecule type" value="Genomic_DNA"/>
</dbReference>